<keyword evidence="1" id="KW-0732">Signal</keyword>
<evidence type="ECO:0000313" key="2">
    <source>
        <dbReference type="EMBL" id="TCV88047.1"/>
    </source>
</evidence>
<feature type="signal peptide" evidence="1">
    <location>
        <begin position="1"/>
        <end position="22"/>
    </location>
</feature>
<dbReference type="OrthoDB" id="573055at2"/>
<comment type="caution">
    <text evidence="2">The sequence shown here is derived from an EMBL/GenBank/DDBJ whole genome shotgun (WGS) entry which is preliminary data.</text>
</comment>
<feature type="chain" id="PRO_5020918480" description="DUF2141 domain-containing protein" evidence="1">
    <location>
        <begin position="23"/>
        <end position="132"/>
    </location>
</feature>
<accession>A0A4R3Y831</accession>
<dbReference type="AlphaFoldDB" id="A0A4R3Y831"/>
<evidence type="ECO:0000313" key="3">
    <source>
        <dbReference type="Proteomes" id="UP000295367"/>
    </source>
</evidence>
<dbReference type="RefSeq" id="WP_124945689.1">
    <property type="nucleotide sequence ID" value="NZ_BHVT01000019.1"/>
</dbReference>
<proteinExistence type="predicted"/>
<reference evidence="2 3" key="1">
    <citation type="submission" date="2019-03" db="EMBL/GenBank/DDBJ databases">
        <title>Genomic Encyclopedia of Type Strains, Phase IV (KMG-IV): sequencing the most valuable type-strain genomes for metagenomic binning, comparative biology and taxonomic classification.</title>
        <authorList>
            <person name="Goeker M."/>
        </authorList>
    </citation>
    <scope>NUCLEOTIDE SEQUENCE [LARGE SCALE GENOMIC DNA]</scope>
    <source>
        <strain evidence="2 3">DSM 100309</strain>
    </source>
</reference>
<name>A0A4R3Y831_9PROT</name>
<evidence type="ECO:0008006" key="4">
    <source>
        <dbReference type="Google" id="ProtNLM"/>
    </source>
</evidence>
<gene>
    <name evidence="2" type="ORF">EDC63_1044</name>
</gene>
<evidence type="ECO:0000256" key="1">
    <source>
        <dbReference type="SAM" id="SignalP"/>
    </source>
</evidence>
<dbReference type="Proteomes" id="UP000295367">
    <property type="component" value="Unassembled WGS sequence"/>
</dbReference>
<dbReference type="EMBL" id="SMCO01000004">
    <property type="protein sequence ID" value="TCV88047.1"/>
    <property type="molecule type" value="Genomic_DNA"/>
</dbReference>
<sequence length="132" mass="14731">MFRYIRFAVITIFVTMAVVAQAKDNDANGQKYQDVISVKVQARGDNRFDFDATIASPYDTPQRYADAFRVINKDGMTYGVRKLFHDHAGEQPFTRDPYGVDIPAGIQSVTIQAGDQKYGYGGKTVQVTLPGR</sequence>
<protein>
    <recommendedName>
        <fullName evidence="4">DUF2141 domain-containing protein</fullName>
    </recommendedName>
</protein>
<organism evidence="2 3">
    <name type="scientific">Sulfurirhabdus autotrophica</name>
    <dbReference type="NCBI Taxonomy" id="1706046"/>
    <lineage>
        <taxon>Bacteria</taxon>
        <taxon>Pseudomonadati</taxon>
        <taxon>Pseudomonadota</taxon>
        <taxon>Betaproteobacteria</taxon>
        <taxon>Nitrosomonadales</taxon>
        <taxon>Sulfuricellaceae</taxon>
        <taxon>Sulfurirhabdus</taxon>
    </lineage>
</organism>
<keyword evidence="3" id="KW-1185">Reference proteome</keyword>